<evidence type="ECO:0000313" key="12">
    <source>
        <dbReference type="EMBL" id="RMX77477.1"/>
    </source>
</evidence>
<reference evidence="12 13" key="1">
    <citation type="journal article" date="2018" name="BMC Genomics">
        <title>Genomic evidence for intraspecific hybridization in a clonal and extremely halotolerant yeast.</title>
        <authorList>
            <person name="Gostincar C."/>
            <person name="Stajich J.E."/>
            <person name="Zupancic J."/>
            <person name="Zalar P."/>
            <person name="Gunde-Cimerman N."/>
        </authorList>
    </citation>
    <scope>NUCLEOTIDE SEQUENCE [LARGE SCALE GENOMIC DNA]</scope>
    <source>
        <strain evidence="12 13">EXF-6656</strain>
    </source>
</reference>
<gene>
    <name evidence="12" type="ORF">D0869_09861</name>
</gene>
<dbReference type="InterPro" id="IPR009316">
    <property type="entry name" value="COG2"/>
</dbReference>
<name>A0A3M6WG10_HORWE</name>
<feature type="coiled-coil region" evidence="9">
    <location>
        <begin position="120"/>
        <end position="147"/>
    </location>
</feature>
<dbReference type="GO" id="GO:0006891">
    <property type="term" value="P:intra-Golgi vesicle-mediated transport"/>
    <property type="evidence" value="ECO:0007669"/>
    <property type="project" value="TreeGrafter"/>
</dbReference>
<feature type="domain" description="Conserved oligomeric Golgi complex subunit 2 N-terminal" evidence="11">
    <location>
        <begin position="95"/>
        <end position="170"/>
    </location>
</feature>
<evidence type="ECO:0000256" key="7">
    <source>
        <dbReference type="ARBA" id="ARBA00023136"/>
    </source>
</evidence>
<feature type="region of interest" description="Disordered" evidence="10">
    <location>
        <begin position="1"/>
        <end position="90"/>
    </location>
</feature>
<evidence type="ECO:0000256" key="3">
    <source>
        <dbReference type="ARBA" id="ARBA00020977"/>
    </source>
</evidence>
<dbReference type="Pfam" id="PF06148">
    <property type="entry name" value="COG2_N"/>
    <property type="match status" value="1"/>
</dbReference>
<dbReference type="Proteomes" id="UP000281245">
    <property type="component" value="Unassembled WGS sequence"/>
</dbReference>
<dbReference type="GO" id="GO:0000139">
    <property type="term" value="C:Golgi membrane"/>
    <property type="evidence" value="ECO:0007669"/>
    <property type="project" value="UniProtKB-SubCell"/>
</dbReference>
<evidence type="ECO:0000256" key="1">
    <source>
        <dbReference type="ARBA" id="ARBA00004395"/>
    </source>
</evidence>
<comment type="similarity">
    <text evidence="2">Belongs to the COG2 family.</text>
</comment>
<dbReference type="EMBL" id="QWIJ01000957">
    <property type="protein sequence ID" value="RMX77477.1"/>
    <property type="molecule type" value="Genomic_DNA"/>
</dbReference>
<dbReference type="GO" id="GO:0015031">
    <property type="term" value="P:protein transport"/>
    <property type="evidence" value="ECO:0007669"/>
    <property type="project" value="UniProtKB-KW"/>
</dbReference>
<organism evidence="12 13">
    <name type="scientific">Hortaea werneckii</name>
    <name type="common">Black yeast</name>
    <name type="synonym">Cladosporium werneckii</name>
    <dbReference type="NCBI Taxonomy" id="91943"/>
    <lineage>
        <taxon>Eukaryota</taxon>
        <taxon>Fungi</taxon>
        <taxon>Dikarya</taxon>
        <taxon>Ascomycota</taxon>
        <taxon>Pezizomycotina</taxon>
        <taxon>Dothideomycetes</taxon>
        <taxon>Dothideomycetidae</taxon>
        <taxon>Mycosphaerellales</taxon>
        <taxon>Teratosphaeriaceae</taxon>
        <taxon>Hortaea</taxon>
    </lineage>
</organism>
<evidence type="ECO:0000256" key="6">
    <source>
        <dbReference type="ARBA" id="ARBA00023034"/>
    </source>
</evidence>
<feature type="region of interest" description="Disordered" evidence="10">
    <location>
        <begin position="232"/>
        <end position="254"/>
    </location>
</feature>
<dbReference type="AlphaFoldDB" id="A0A3M6WG10"/>
<accession>A0A3M6WG10</accession>
<evidence type="ECO:0000256" key="8">
    <source>
        <dbReference type="ARBA" id="ARBA00031344"/>
    </source>
</evidence>
<evidence type="ECO:0000256" key="10">
    <source>
        <dbReference type="SAM" id="MobiDB-lite"/>
    </source>
</evidence>
<comment type="subcellular location">
    <subcellularLocation>
        <location evidence="1">Golgi apparatus membrane</location>
        <topology evidence="1">Peripheral membrane protein</topology>
    </subcellularLocation>
</comment>
<proteinExistence type="inferred from homology"/>
<evidence type="ECO:0000256" key="5">
    <source>
        <dbReference type="ARBA" id="ARBA00022927"/>
    </source>
</evidence>
<comment type="caution">
    <text evidence="12">The sequence shown here is derived from an EMBL/GenBank/DDBJ whole genome shotgun (WGS) entry which is preliminary data.</text>
</comment>
<keyword evidence="7" id="KW-0472">Membrane</keyword>
<protein>
    <recommendedName>
        <fullName evidence="3">Conserved oligomeric Golgi complex subunit 2</fullName>
    </recommendedName>
    <alternativeName>
        <fullName evidence="8">Component of oligomeric Golgi complex 2</fullName>
    </alternativeName>
</protein>
<keyword evidence="4" id="KW-0813">Transport</keyword>
<keyword evidence="9" id="KW-0175">Coiled coil</keyword>
<dbReference type="VEuPathDB" id="FungiDB:BTJ68_08616"/>
<keyword evidence="6" id="KW-0333">Golgi apparatus</keyword>
<evidence type="ECO:0000256" key="2">
    <source>
        <dbReference type="ARBA" id="ARBA00007603"/>
    </source>
</evidence>
<dbReference type="PANTHER" id="PTHR12961">
    <property type="entry name" value="CONSERVED OLIGOMERIC GOLGI COMPLEX COMPONENT 2"/>
    <property type="match status" value="1"/>
</dbReference>
<keyword evidence="5" id="KW-0653">Protein transport</keyword>
<feature type="compositionally biased region" description="Acidic residues" evidence="10">
    <location>
        <begin position="233"/>
        <end position="252"/>
    </location>
</feature>
<evidence type="ECO:0000256" key="4">
    <source>
        <dbReference type="ARBA" id="ARBA00022448"/>
    </source>
</evidence>
<feature type="compositionally biased region" description="Basic and acidic residues" evidence="10">
    <location>
        <begin position="7"/>
        <end position="23"/>
    </location>
</feature>
<dbReference type="PANTHER" id="PTHR12961:SF0">
    <property type="entry name" value="CONSERVED OLIGOMERIC GOLGI COMPLEX SUBUNIT 2"/>
    <property type="match status" value="1"/>
</dbReference>
<sequence>MSARQSGIDKHIDVMNTTHDQRRNVASRIDPKPPPPLPKHSVSPVHSTRQSDSAMATFELPSEAATTTNTTTTTSTTSDISDDDDLSTLPLPQALSRTEFLAPNFNPHSYLTSLNPRSRHQTLEDLRTDLRQRSQQLNQELLDLVNSNYESFLDLGQSLRGGEEKVESVRVGGLGFEREVEQVRKQVEERRNELGGLLGERRGVRRDVQVGRALLEIHEGLRELEERLGIVDVEGDEEDEEDEDEEDEEGSPEDVRLRRLERHVQLYVLSLRQEERVGKHPFLEAQQSRFAEVKKTLLLDLAGALRHAKAQRQDPERILKIVKLYGQMDTEGEAVRILKAG</sequence>
<evidence type="ECO:0000256" key="9">
    <source>
        <dbReference type="SAM" id="Coils"/>
    </source>
</evidence>
<evidence type="ECO:0000259" key="11">
    <source>
        <dbReference type="Pfam" id="PF06148"/>
    </source>
</evidence>
<dbReference type="GO" id="GO:0017119">
    <property type="term" value="C:Golgi transport complex"/>
    <property type="evidence" value="ECO:0007669"/>
    <property type="project" value="TreeGrafter"/>
</dbReference>
<evidence type="ECO:0000313" key="13">
    <source>
        <dbReference type="Proteomes" id="UP000281245"/>
    </source>
</evidence>
<feature type="compositionally biased region" description="Low complexity" evidence="10">
    <location>
        <begin position="66"/>
        <end position="79"/>
    </location>
</feature>
<dbReference type="OrthoDB" id="332281at2759"/>
<dbReference type="GO" id="GO:0007030">
    <property type="term" value="P:Golgi organization"/>
    <property type="evidence" value="ECO:0007669"/>
    <property type="project" value="InterPro"/>
</dbReference>
<dbReference type="InterPro" id="IPR024602">
    <property type="entry name" value="COG_su2_N"/>
</dbReference>